<reference evidence="3 4" key="1">
    <citation type="submission" date="2014-04" db="EMBL/GenBank/DDBJ databases">
        <authorList>
            <consortium name="DOE Joint Genome Institute"/>
            <person name="Kuo A."/>
            <person name="Martino E."/>
            <person name="Perotto S."/>
            <person name="Kohler A."/>
            <person name="Nagy L.G."/>
            <person name="Floudas D."/>
            <person name="Copeland A."/>
            <person name="Barry K.W."/>
            <person name="Cichocki N."/>
            <person name="Veneault-Fourrey C."/>
            <person name="LaButti K."/>
            <person name="Lindquist E.A."/>
            <person name="Lipzen A."/>
            <person name="Lundell T."/>
            <person name="Morin E."/>
            <person name="Murat C."/>
            <person name="Sun H."/>
            <person name="Tunlid A."/>
            <person name="Henrissat B."/>
            <person name="Grigoriev I.V."/>
            <person name="Hibbett D.S."/>
            <person name="Martin F."/>
            <person name="Nordberg H.P."/>
            <person name="Cantor M.N."/>
            <person name="Hua S.X."/>
        </authorList>
    </citation>
    <scope>NUCLEOTIDE SEQUENCE [LARGE SCALE GENOMIC DNA]</scope>
    <source>
        <strain evidence="3 4">Zn</strain>
    </source>
</reference>
<feature type="signal peptide" evidence="2">
    <location>
        <begin position="1"/>
        <end position="22"/>
    </location>
</feature>
<evidence type="ECO:0000313" key="4">
    <source>
        <dbReference type="Proteomes" id="UP000054321"/>
    </source>
</evidence>
<feature type="compositionally biased region" description="Low complexity" evidence="1">
    <location>
        <begin position="89"/>
        <end position="103"/>
    </location>
</feature>
<accession>A0A0C3HYU3</accession>
<dbReference type="AlphaFoldDB" id="A0A0C3HYU3"/>
<evidence type="ECO:0000256" key="1">
    <source>
        <dbReference type="SAM" id="MobiDB-lite"/>
    </source>
</evidence>
<protein>
    <submittedName>
        <fullName evidence="3">Uncharacterized protein</fullName>
    </submittedName>
</protein>
<evidence type="ECO:0000256" key="2">
    <source>
        <dbReference type="SAM" id="SignalP"/>
    </source>
</evidence>
<reference evidence="4" key="2">
    <citation type="submission" date="2015-01" db="EMBL/GenBank/DDBJ databases">
        <title>Evolutionary Origins and Diversification of the Mycorrhizal Mutualists.</title>
        <authorList>
            <consortium name="DOE Joint Genome Institute"/>
            <consortium name="Mycorrhizal Genomics Consortium"/>
            <person name="Kohler A."/>
            <person name="Kuo A."/>
            <person name="Nagy L.G."/>
            <person name="Floudas D."/>
            <person name="Copeland A."/>
            <person name="Barry K.W."/>
            <person name="Cichocki N."/>
            <person name="Veneault-Fourrey C."/>
            <person name="LaButti K."/>
            <person name="Lindquist E.A."/>
            <person name="Lipzen A."/>
            <person name="Lundell T."/>
            <person name="Morin E."/>
            <person name="Murat C."/>
            <person name="Riley R."/>
            <person name="Ohm R."/>
            <person name="Sun H."/>
            <person name="Tunlid A."/>
            <person name="Henrissat B."/>
            <person name="Grigoriev I.V."/>
            <person name="Hibbett D.S."/>
            <person name="Martin F."/>
        </authorList>
    </citation>
    <scope>NUCLEOTIDE SEQUENCE [LARGE SCALE GENOMIC DNA]</scope>
    <source>
        <strain evidence="4">Zn</strain>
    </source>
</reference>
<evidence type="ECO:0000313" key="3">
    <source>
        <dbReference type="EMBL" id="KIN08020.1"/>
    </source>
</evidence>
<proteinExistence type="predicted"/>
<feature type="chain" id="PRO_5002165638" evidence="2">
    <location>
        <begin position="23"/>
        <end position="103"/>
    </location>
</feature>
<dbReference type="HOGENOM" id="CLU_2264493_0_0_1"/>
<dbReference type="Proteomes" id="UP000054321">
    <property type="component" value="Unassembled WGS sequence"/>
</dbReference>
<sequence length="103" mass="10885">MLFSTQASTVLAVLCLSAPSLASIVNAAPIPEPFAVEARDPSWISTITEGVEDAKKIGGAVNEAVQVGDSVVNGAKNLWNDVFHHGSSQQQQQQQQQQGQQGQ</sequence>
<organism evidence="3 4">
    <name type="scientific">Oidiodendron maius (strain Zn)</name>
    <dbReference type="NCBI Taxonomy" id="913774"/>
    <lineage>
        <taxon>Eukaryota</taxon>
        <taxon>Fungi</taxon>
        <taxon>Dikarya</taxon>
        <taxon>Ascomycota</taxon>
        <taxon>Pezizomycotina</taxon>
        <taxon>Leotiomycetes</taxon>
        <taxon>Leotiomycetes incertae sedis</taxon>
        <taxon>Myxotrichaceae</taxon>
        <taxon>Oidiodendron</taxon>
    </lineage>
</organism>
<name>A0A0C3HYU3_OIDMZ</name>
<dbReference type="EMBL" id="KN832870">
    <property type="protein sequence ID" value="KIN08020.1"/>
    <property type="molecule type" value="Genomic_DNA"/>
</dbReference>
<gene>
    <name evidence="3" type="ORF">OIDMADRAFT_174896</name>
</gene>
<keyword evidence="4" id="KW-1185">Reference proteome</keyword>
<keyword evidence="2" id="KW-0732">Signal</keyword>
<dbReference type="InParanoid" id="A0A0C3HYU3"/>
<feature type="region of interest" description="Disordered" evidence="1">
    <location>
        <begin position="82"/>
        <end position="103"/>
    </location>
</feature>